<dbReference type="AlphaFoldDB" id="A0A319CRF1"/>
<sequence>MPFALELAKEEDFAELITAQWETFESPPQGISHLFFPIEDGGWQKSLQRSILDQRTSFIKDQPTVKWIKVMDVGKKPIAAAAEWYFFDNASSMAKYPPVEINWYPKGQYEQPGHKMGQGSYACKSILPSQWFHETGVSKQGIGSKWMQWGLAEADRLGLETRLDATDLGVPLYESPVMPASLTRSGMREWRRCEEEFLPIRTTVMVRFPGGVPAASMEV</sequence>
<keyword evidence="2" id="KW-1185">Reference proteome</keyword>
<dbReference type="PANTHER" id="PTHR42791:SF5">
    <property type="entry name" value="HYPOTHETICAL ACETYLTRANSFERASE (EUROFUNG)"/>
    <property type="match status" value="1"/>
</dbReference>
<dbReference type="Gene3D" id="3.40.630.30">
    <property type="match status" value="1"/>
</dbReference>
<reference evidence="1" key="1">
    <citation type="submission" date="2016-12" db="EMBL/GenBank/DDBJ databases">
        <title>The genomes of Aspergillus section Nigri reveals drivers in fungal speciation.</title>
        <authorList>
            <consortium name="DOE Joint Genome Institute"/>
            <person name="Vesth T.C."/>
            <person name="Nybo J."/>
            <person name="Theobald S."/>
            <person name="Brandl J."/>
            <person name="Frisvad J.C."/>
            <person name="Nielsen K.F."/>
            <person name="Lyhne E.K."/>
            <person name="Kogle M.E."/>
            <person name="Kuo A."/>
            <person name="Riley R."/>
            <person name="Clum A."/>
            <person name="Nolan M."/>
            <person name="Lipzen A."/>
            <person name="Salamov A."/>
            <person name="Henrissat B."/>
            <person name="Wiebenga A."/>
            <person name="De Vries R.P."/>
            <person name="Grigoriev I.V."/>
            <person name="Mortensen U.H."/>
            <person name="Andersen M.R."/>
            <person name="Baker S.E."/>
        </authorList>
    </citation>
    <scope>NUCLEOTIDE SEQUENCE [LARGE SCALE GENOMIC DNA]</scope>
    <source>
        <strain evidence="1">CBS 113365</strain>
    </source>
</reference>
<dbReference type="InterPro" id="IPR052523">
    <property type="entry name" value="Trichothecene_AcTrans"/>
</dbReference>
<organism evidence="1 2">
    <name type="scientific">Aspergillus vadensis (strain CBS 113365 / IMI 142717 / IBT 24658)</name>
    <dbReference type="NCBI Taxonomy" id="1448311"/>
    <lineage>
        <taxon>Eukaryota</taxon>
        <taxon>Fungi</taxon>
        <taxon>Dikarya</taxon>
        <taxon>Ascomycota</taxon>
        <taxon>Pezizomycotina</taxon>
        <taxon>Eurotiomycetes</taxon>
        <taxon>Eurotiomycetidae</taxon>
        <taxon>Eurotiales</taxon>
        <taxon>Aspergillaceae</taxon>
        <taxon>Aspergillus</taxon>
        <taxon>Aspergillus subgen. Circumdati</taxon>
    </lineage>
</organism>
<evidence type="ECO:0000313" key="2">
    <source>
        <dbReference type="Proteomes" id="UP000248405"/>
    </source>
</evidence>
<dbReference type="GeneID" id="37213327"/>
<dbReference type="OrthoDB" id="410198at2759"/>
<gene>
    <name evidence="1" type="ORF">BO88DRAFT_424413</name>
</gene>
<protein>
    <submittedName>
        <fullName evidence="1">Uncharacterized protein</fullName>
    </submittedName>
</protein>
<dbReference type="PANTHER" id="PTHR42791">
    <property type="entry name" value="GNAT FAMILY ACETYLTRANSFERASE"/>
    <property type="match status" value="1"/>
</dbReference>
<proteinExistence type="predicted"/>
<name>A0A319CRF1_ASPVC</name>
<accession>A0A319CRF1</accession>
<evidence type="ECO:0000313" key="1">
    <source>
        <dbReference type="EMBL" id="PYH70872.1"/>
    </source>
</evidence>
<dbReference type="Proteomes" id="UP000248405">
    <property type="component" value="Unassembled WGS sequence"/>
</dbReference>
<dbReference type="EMBL" id="KZ821620">
    <property type="protein sequence ID" value="PYH70872.1"/>
    <property type="molecule type" value="Genomic_DNA"/>
</dbReference>
<dbReference type="RefSeq" id="XP_025564666.1">
    <property type="nucleotide sequence ID" value="XM_025708735.1"/>
</dbReference>